<keyword evidence="1" id="KW-0680">Restriction system</keyword>
<protein>
    <recommendedName>
        <fullName evidence="5">Restriction endonuclease subunit S</fullName>
    </recommendedName>
</protein>
<dbReference type="Proteomes" id="UP000654482">
    <property type="component" value="Unassembled WGS sequence"/>
</dbReference>
<evidence type="ECO:0008006" key="5">
    <source>
        <dbReference type="Google" id="ProtNLM"/>
    </source>
</evidence>
<dbReference type="RefSeq" id="WP_194029774.1">
    <property type="nucleotide sequence ID" value="NZ_JADEWZ010000016.1"/>
</dbReference>
<evidence type="ECO:0000313" key="4">
    <source>
        <dbReference type="Proteomes" id="UP000654482"/>
    </source>
</evidence>
<reference evidence="3" key="1">
    <citation type="submission" date="2020-10" db="EMBL/GenBank/DDBJ databases">
        <authorList>
            <person name="Castelo-Branco R."/>
            <person name="Eusebio N."/>
            <person name="Adriana R."/>
            <person name="Vieira A."/>
            <person name="Brugerolle De Fraissinette N."/>
            <person name="Rezende De Castro R."/>
            <person name="Schneider M.P."/>
            <person name="Vasconcelos V."/>
            <person name="Leao P.N."/>
        </authorList>
    </citation>
    <scope>NUCLEOTIDE SEQUENCE</scope>
    <source>
        <strain evidence="3">LEGE 07157</strain>
    </source>
</reference>
<dbReference type="Gene3D" id="3.90.220.20">
    <property type="entry name" value="DNA methylase specificity domains"/>
    <property type="match status" value="2"/>
</dbReference>
<dbReference type="GO" id="GO:0003677">
    <property type="term" value="F:DNA binding"/>
    <property type="evidence" value="ECO:0007669"/>
    <property type="project" value="UniProtKB-KW"/>
</dbReference>
<comment type="caution">
    <text evidence="3">The sequence shown here is derived from an EMBL/GenBank/DDBJ whole genome shotgun (WGS) entry which is preliminary data.</text>
</comment>
<proteinExistence type="predicted"/>
<dbReference type="AlphaFoldDB" id="A0A8J7DWX0"/>
<evidence type="ECO:0000313" key="3">
    <source>
        <dbReference type="EMBL" id="MBE9116686.1"/>
    </source>
</evidence>
<name>A0A8J7DWX0_9CYAN</name>
<gene>
    <name evidence="3" type="ORF">IQ249_12315</name>
</gene>
<evidence type="ECO:0000256" key="1">
    <source>
        <dbReference type="ARBA" id="ARBA00022747"/>
    </source>
</evidence>
<keyword evidence="4" id="KW-1185">Reference proteome</keyword>
<organism evidence="3 4">
    <name type="scientific">Lusitaniella coriacea LEGE 07157</name>
    <dbReference type="NCBI Taxonomy" id="945747"/>
    <lineage>
        <taxon>Bacteria</taxon>
        <taxon>Bacillati</taxon>
        <taxon>Cyanobacteriota</taxon>
        <taxon>Cyanophyceae</taxon>
        <taxon>Spirulinales</taxon>
        <taxon>Lusitaniellaceae</taxon>
        <taxon>Lusitaniella</taxon>
    </lineage>
</organism>
<dbReference type="SUPFAM" id="SSF116734">
    <property type="entry name" value="DNA methylase specificity domain"/>
    <property type="match status" value="1"/>
</dbReference>
<accession>A0A8J7DWX0</accession>
<dbReference type="GO" id="GO:0009307">
    <property type="term" value="P:DNA restriction-modification system"/>
    <property type="evidence" value="ECO:0007669"/>
    <property type="project" value="UniProtKB-KW"/>
</dbReference>
<evidence type="ECO:0000256" key="2">
    <source>
        <dbReference type="ARBA" id="ARBA00023125"/>
    </source>
</evidence>
<keyword evidence="2" id="KW-0238">DNA-binding</keyword>
<sequence length="58" mass="6631">MDTLDTLLSKTQRLEAIYQRKLEVLQELKQSILHKAFTGQLTIDKKQGKTEADNLKAS</sequence>
<dbReference type="InterPro" id="IPR044946">
    <property type="entry name" value="Restrct_endonuc_typeI_TRD_sf"/>
</dbReference>
<dbReference type="EMBL" id="JADEWZ010000016">
    <property type="protein sequence ID" value="MBE9116686.1"/>
    <property type="molecule type" value="Genomic_DNA"/>
</dbReference>